<feature type="region of interest" description="Disordered" evidence="1">
    <location>
        <begin position="286"/>
        <end position="314"/>
    </location>
</feature>
<dbReference type="Proteomes" id="UP000004067">
    <property type="component" value="Unassembled WGS sequence"/>
</dbReference>
<name>F5RJN2_9FIRM</name>
<dbReference type="EMBL" id="AFHQ01000012">
    <property type="protein sequence ID" value="EGK61683.1"/>
    <property type="molecule type" value="Genomic_DNA"/>
</dbReference>
<keyword evidence="2" id="KW-1133">Transmembrane helix</keyword>
<protein>
    <submittedName>
        <fullName evidence="3">Uncharacterized protein</fullName>
    </submittedName>
</protein>
<feature type="transmembrane region" description="Helical" evidence="2">
    <location>
        <begin position="214"/>
        <end position="235"/>
    </location>
</feature>
<evidence type="ECO:0000313" key="4">
    <source>
        <dbReference type="Proteomes" id="UP000004067"/>
    </source>
</evidence>
<gene>
    <name evidence="3" type="ORF">HMPREF9081_0467</name>
</gene>
<keyword evidence="4" id="KW-1185">Reference proteome</keyword>
<evidence type="ECO:0000313" key="3">
    <source>
        <dbReference type="EMBL" id="EGK61683.1"/>
    </source>
</evidence>
<comment type="caution">
    <text evidence="3">The sequence shown here is derived from an EMBL/GenBank/DDBJ whole genome shotgun (WGS) entry which is preliminary data.</text>
</comment>
<proteinExistence type="predicted"/>
<feature type="transmembrane region" description="Helical" evidence="2">
    <location>
        <begin position="241"/>
        <end position="264"/>
    </location>
</feature>
<keyword evidence="2" id="KW-0812">Transmembrane</keyword>
<dbReference type="HOGENOM" id="CLU_555171_0_0_9"/>
<organism evidence="3 4">
    <name type="scientific">Centipeda periodontii DSM 2778</name>
    <dbReference type="NCBI Taxonomy" id="888060"/>
    <lineage>
        <taxon>Bacteria</taxon>
        <taxon>Bacillati</taxon>
        <taxon>Bacillota</taxon>
        <taxon>Negativicutes</taxon>
        <taxon>Selenomonadales</taxon>
        <taxon>Selenomonadaceae</taxon>
        <taxon>Centipeda</taxon>
    </lineage>
</organism>
<sequence length="491" mass="53031">MLDLLGGNVMFSCTLRRGTLALLGVILVSLLGGCFQMKMGAEFRADGTIAVSQEWTATNEFAMDKIREQRAEAQKEGAQIQDRSNGFVATQTYENVEQLVGGGAKAWQPTQGHHGVWHRAGFLYDTYDLDLFFAGDAKSNPVNQETDEFSRSMMQSVLDSVKMDFAIIVPEAFERTNGIVSGTTATWDLKPSLSGQDVVIQAVFRVPHPQHVQIATAAAVGIVILGIVVAVIGFVRKNAHSVALSAVGIALLLVGVGIGGWTWYRMGNTPVLTAVDSVMGAAPAAQTQAPADNAKSTQPQPAEKSAAPQAQTKDFSTYEKTLQEKGITTNVIGASGRDEDGFLVMAKEQGRYTMYVYAAAEGAAVQVHFPMAADVAKKGSYWNPVNFPSRSGDPYLFTITIPHDNRSSSDADLGTWNGDAHTFTIYAQYKYEGGKVVPGMLTSASGENPSHYQAYLKEQRNVNIANAVLTHLESLNRDLRERNVDVPAKGQ</sequence>
<keyword evidence="2" id="KW-0472">Membrane</keyword>
<dbReference type="STRING" id="888060.HMPREF9081_0467"/>
<evidence type="ECO:0000256" key="1">
    <source>
        <dbReference type="SAM" id="MobiDB-lite"/>
    </source>
</evidence>
<reference evidence="3 4" key="1">
    <citation type="submission" date="2011-04" db="EMBL/GenBank/DDBJ databases">
        <authorList>
            <person name="Muzny D."/>
            <person name="Qin X."/>
            <person name="Deng J."/>
            <person name="Jiang H."/>
            <person name="Liu Y."/>
            <person name="Qu J."/>
            <person name="Song X.-Z."/>
            <person name="Zhang L."/>
            <person name="Thornton R."/>
            <person name="Coyle M."/>
            <person name="Francisco L."/>
            <person name="Jackson L."/>
            <person name="Javaid M."/>
            <person name="Korchina V."/>
            <person name="Kovar C."/>
            <person name="Mata R."/>
            <person name="Mathew T."/>
            <person name="Ngo R."/>
            <person name="Nguyen L."/>
            <person name="Nguyen N."/>
            <person name="Okwuonu G."/>
            <person name="Ongeri F."/>
            <person name="Pham C."/>
            <person name="Simmons D."/>
            <person name="Wilczek-Boney K."/>
            <person name="Hale W."/>
            <person name="Jakkamsetti A."/>
            <person name="Pham P."/>
            <person name="Ruth R."/>
            <person name="San Lucas F."/>
            <person name="Warren J."/>
            <person name="Zhang J."/>
            <person name="Zhao Z."/>
            <person name="Zhou C."/>
            <person name="Zhu D."/>
            <person name="Lee S."/>
            <person name="Bess C."/>
            <person name="Blankenburg K."/>
            <person name="Forbes L."/>
            <person name="Fu Q."/>
            <person name="Gubbala S."/>
            <person name="Hirani K."/>
            <person name="Jayaseelan J.C."/>
            <person name="Lara F."/>
            <person name="Munidasa M."/>
            <person name="Palculict T."/>
            <person name="Patil S."/>
            <person name="Pu L.-L."/>
            <person name="Saada N."/>
            <person name="Tang L."/>
            <person name="Weissenberger G."/>
            <person name="Zhu Y."/>
            <person name="Hemphill L."/>
            <person name="Shang Y."/>
            <person name="Youmans B."/>
            <person name="Ayvaz T."/>
            <person name="Ross M."/>
            <person name="Santibanez J."/>
            <person name="Aqrawi P."/>
            <person name="Gross S."/>
            <person name="Joshi V."/>
            <person name="Fowler G."/>
            <person name="Nazareth L."/>
            <person name="Reid J."/>
            <person name="Worley K."/>
            <person name="Petrosino J."/>
            <person name="Highlander S."/>
            <person name="Gibbs R."/>
        </authorList>
    </citation>
    <scope>NUCLEOTIDE SEQUENCE [LARGE SCALE GENOMIC DNA]</scope>
    <source>
        <strain evidence="3 4">DSM 2778</strain>
    </source>
</reference>
<accession>F5RJN2</accession>
<evidence type="ECO:0000256" key="2">
    <source>
        <dbReference type="SAM" id="Phobius"/>
    </source>
</evidence>
<feature type="transmembrane region" description="Helical" evidence="2">
    <location>
        <begin position="20"/>
        <end position="37"/>
    </location>
</feature>
<dbReference type="AlphaFoldDB" id="F5RJN2"/>
<dbReference type="eggNOG" id="ENOG5033GMX">
    <property type="taxonomic scope" value="Bacteria"/>
</dbReference>